<gene>
    <name evidence="3" type="ORF">A8806_10818</name>
</gene>
<evidence type="ECO:0000256" key="2">
    <source>
        <dbReference type="SAM" id="Phobius"/>
    </source>
</evidence>
<protein>
    <submittedName>
        <fullName evidence="3">Uncharacterized protein</fullName>
    </submittedName>
</protein>
<sequence>MISGKNMYSRNSDNRKAKKWYEKTVWIIILLILFFPVGLYLMWRYTNWKKPAKVIISVFIAFVVYSAVTAPGLESVKLQADTATVYDINEQIKIDKNITPESYSLSETAFKTTGGKIKISGNKIFFMSDEPGIFEVYAESSGVKSNTVAFKIEDKAAIAKEKSDKEAAKAKKKEEEAAQKAEEERLAAEAQKKAEEERIATEAAAQAEQERIAAEQAQQQAEFQQPQENMVWISATGSKYHSYSSCGNMNPDNAYQMSQSEAEASGYGRCKKCH</sequence>
<evidence type="ECO:0000313" key="4">
    <source>
        <dbReference type="Proteomes" id="UP000245845"/>
    </source>
</evidence>
<evidence type="ECO:0000256" key="1">
    <source>
        <dbReference type="SAM" id="MobiDB-lite"/>
    </source>
</evidence>
<dbReference type="EMBL" id="QGDL01000008">
    <property type="protein sequence ID" value="PWJ28503.1"/>
    <property type="molecule type" value="Genomic_DNA"/>
</dbReference>
<dbReference type="Proteomes" id="UP000245845">
    <property type="component" value="Unassembled WGS sequence"/>
</dbReference>
<dbReference type="OrthoDB" id="1864143at2"/>
<evidence type="ECO:0000313" key="3">
    <source>
        <dbReference type="EMBL" id="PWJ28503.1"/>
    </source>
</evidence>
<feature type="transmembrane region" description="Helical" evidence="2">
    <location>
        <begin position="20"/>
        <end position="42"/>
    </location>
</feature>
<accession>A0A2Y9C5H4</accession>
<keyword evidence="2" id="KW-1133">Transmembrane helix</keyword>
<keyword evidence="4" id="KW-1185">Reference proteome</keyword>
<dbReference type="AlphaFoldDB" id="A0A2Y9C5H4"/>
<organism evidence="3 4">
    <name type="scientific">Faecalicatena orotica</name>
    <dbReference type="NCBI Taxonomy" id="1544"/>
    <lineage>
        <taxon>Bacteria</taxon>
        <taxon>Bacillati</taxon>
        <taxon>Bacillota</taxon>
        <taxon>Clostridia</taxon>
        <taxon>Lachnospirales</taxon>
        <taxon>Lachnospiraceae</taxon>
        <taxon>Faecalicatena</taxon>
    </lineage>
</organism>
<keyword evidence="2" id="KW-0472">Membrane</keyword>
<dbReference type="RefSeq" id="WP_109731693.1">
    <property type="nucleotide sequence ID" value="NZ_BAAACK010000003.1"/>
</dbReference>
<keyword evidence="2" id="KW-0812">Transmembrane</keyword>
<feature type="region of interest" description="Disordered" evidence="1">
    <location>
        <begin position="163"/>
        <end position="189"/>
    </location>
</feature>
<proteinExistence type="predicted"/>
<feature type="transmembrane region" description="Helical" evidence="2">
    <location>
        <begin position="54"/>
        <end position="73"/>
    </location>
</feature>
<name>A0A2Y9C5H4_9FIRM</name>
<comment type="caution">
    <text evidence="3">The sequence shown here is derived from an EMBL/GenBank/DDBJ whole genome shotgun (WGS) entry which is preliminary data.</text>
</comment>
<reference evidence="3 4" key="1">
    <citation type="submission" date="2018-05" db="EMBL/GenBank/DDBJ databases">
        <title>The Hungate 1000. A catalogue of reference genomes from the rumen microbiome.</title>
        <authorList>
            <person name="Kelly W."/>
        </authorList>
    </citation>
    <scope>NUCLEOTIDE SEQUENCE [LARGE SCALE GENOMIC DNA]</scope>
    <source>
        <strain evidence="3 4">NLAE-zl-C242</strain>
    </source>
</reference>